<protein>
    <submittedName>
        <fullName evidence="4">Substrate-binding domain-containing protein</fullName>
    </submittedName>
</protein>
<accession>A0A6G9YNK6</accession>
<evidence type="ECO:0000313" key="5">
    <source>
        <dbReference type="Proteomes" id="UP000503540"/>
    </source>
</evidence>
<dbReference type="Pfam" id="PF13407">
    <property type="entry name" value="Peripla_BP_4"/>
    <property type="match status" value="1"/>
</dbReference>
<organism evidence="4 5">
    <name type="scientific">Nocardia arthritidis</name>
    <dbReference type="NCBI Taxonomy" id="228602"/>
    <lineage>
        <taxon>Bacteria</taxon>
        <taxon>Bacillati</taxon>
        <taxon>Actinomycetota</taxon>
        <taxon>Actinomycetes</taxon>
        <taxon>Mycobacteriales</taxon>
        <taxon>Nocardiaceae</taxon>
        <taxon>Nocardia</taxon>
    </lineage>
</organism>
<evidence type="ECO:0000259" key="3">
    <source>
        <dbReference type="Pfam" id="PF13407"/>
    </source>
</evidence>
<evidence type="ECO:0000256" key="2">
    <source>
        <dbReference type="ARBA" id="ARBA00007639"/>
    </source>
</evidence>
<dbReference type="PANTHER" id="PTHR30036:SF7">
    <property type="entry name" value="ABC TRANSPORTER PERIPLASMIC-BINDING PROTEIN YPHF"/>
    <property type="match status" value="1"/>
</dbReference>
<dbReference type="CDD" id="cd06312">
    <property type="entry name" value="PBP1_ABC_sugar_binding-like"/>
    <property type="match status" value="1"/>
</dbReference>
<dbReference type="Gene3D" id="3.40.50.2300">
    <property type="match status" value="2"/>
</dbReference>
<comment type="similarity">
    <text evidence="2">Belongs to the bacterial solute-binding protein 2 family.</text>
</comment>
<dbReference type="EMBL" id="CP046172">
    <property type="protein sequence ID" value="QIS14710.1"/>
    <property type="molecule type" value="Genomic_DNA"/>
</dbReference>
<keyword evidence="5" id="KW-1185">Reference proteome</keyword>
<dbReference type="InterPro" id="IPR025997">
    <property type="entry name" value="SBP_2_dom"/>
</dbReference>
<evidence type="ECO:0000313" key="4">
    <source>
        <dbReference type="EMBL" id="QIS14710.1"/>
    </source>
</evidence>
<reference evidence="4 5" key="1">
    <citation type="journal article" date="2019" name="ACS Chem. Biol.">
        <title>Identification and Mobilization of a Cryptic Antibiotic Biosynthesis Gene Locus from a Human-Pathogenic Nocardia Isolate.</title>
        <authorList>
            <person name="Herisse M."/>
            <person name="Ishida K."/>
            <person name="Porter J.L."/>
            <person name="Howden B."/>
            <person name="Hertweck C."/>
            <person name="Stinear T.P."/>
            <person name="Pidot S.J."/>
        </authorList>
    </citation>
    <scope>NUCLEOTIDE SEQUENCE [LARGE SCALE GENOMIC DNA]</scope>
    <source>
        <strain evidence="4 5">AUSMDU00012717</strain>
    </source>
</reference>
<gene>
    <name evidence="4" type="ORF">F5544_34385</name>
</gene>
<evidence type="ECO:0000256" key="1">
    <source>
        <dbReference type="ARBA" id="ARBA00004196"/>
    </source>
</evidence>
<sequence>MFAPSWRTKSAVAHWNTARPCVRECMSRWATAMSISTHWCGHCTPRVTGVGTSSNRTPPCAPPTRRSCRAGMPNAACATSRASAPHSPRYESSWEVMTMTSIRSRRIGWRALLLPTAAAVAVLTACSGPSSESPAPSQAPVAAGKLGSVAVVTHGSAGDAFWNVVKNGAQQAGKDLGVRVDYQSSGDPGQQAKLIDNAVAQKVDGLVVSMANPDALRSSIEKAVAAGIPVVTINSGEDQSAKFGAIGHVGQSETLAGQLAGKRLADAKKTKLLCVIHEAGNIGANQRCDGATKGFGNATTLQVDINNPTDAQSRIKGALEADKSIDAVLTLNSQVAARAVDAVKESGSAATVATFDLNTDVVDAIKAGKLLFAIDQQQFEQGYLPIVLLQLYKANANTVGGGAPVQTGPAFVDKSNVDAVAALVAKGTR</sequence>
<dbReference type="GO" id="GO:0030288">
    <property type="term" value="C:outer membrane-bounded periplasmic space"/>
    <property type="evidence" value="ECO:0007669"/>
    <property type="project" value="TreeGrafter"/>
</dbReference>
<feature type="domain" description="Periplasmic binding protein" evidence="3">
    <location>
        <begin position="150"/>
        <end position="391"/>
    </location>
</feature>
<dbReference type="AlphaFoldDB" id="A0A6G9YNK6"/>
<dbReference type="SUPFAM" id="SSF53822">
    <property type="entry name" value="Periplasmic binding protein-like I"/>
    <property type="match status" value="1"/>
</dbReference>
<dbReference type="GO" id="GO:0030246">
    <property type="term" value="F:carbohydrate binding"/>
    <property type="evidence" value="ECO:0007669"/>
    <property type="project" value="TreeGrafter"/>
</dbReference>
<proteinExistence type="inferred from homology"/>
<name>A0A6G9YNK6_9NOCA</name>
<dbReference type="InterPro" id="IPR050555">
    <property type="entry name" value="Bact_Solute-Bind_Prot2"/>
</dbReference>
<dbReference type="InterPro" id="IPR028082">
    <property type="entry name" value="Peripla_BP_I"/>
</dbReference>
<dbReference type="PANTHER" id="PTHR30036">
    <property type="entry name" value="D-XYLOSE-BINDING PERIPLASMIC PROTEIN"/>
    <property type="match status" value="1"/>
</dbReference>
<comment type="subcellular location">
    <subcellularLocation>
        <location evidence="1">Cell envelope</location>
    </subcellularLocation>
</comment>
<dbReference type="Proteomes" id="UP000503540">
    <property type="component" value="Chromosome"/>
</dbReference>
<dbReference type="KEGG" id="nah:F5544_34385"/>